<name>A0ABN9WAM3_9DINO</name>
<proteinExistence type="predicted"/>
<protein>
    <submittedName>
        <fullName evidence="1">Uncharacterized protein</fullName>
    </submittedName>
</protein>
<evidence type="ECO:0000313" key="2">
    <source>
        <dbReference type="Proteomes" id="UP001189429"/>
    </source>
</evidence>
<reference evidence="1" key="1">
    <citation type="submission" date="2023-10" db="EMBL/GenBank/DDBJ databases">
        <authorList>
            <person name="Chen Y."/>
            <person name="Shah S."/>
            <person name="Dougan E. K."/>
            <person name="Thang M."/>
            <person name="Chan C."/>
        </authorList>
    </citation>
    <scope>NUCLEOTIDE SEQUENCE [LARGE SCALE GENOMIC DNA]</scope>
</reference>
<dbReference type="Proteomes" id="UP001189429">
    <property type="component" value="Unassembled WGS sequence"/>
</dbReference>
<keyword evidence="2" id="KW-1185">Reference proteome</keyword>
<organism evidence="1 2">
    <name type="scientific">Prorocentrum cordatum</name>
    <dbReference type="NCBI Taxonomy" id="2364126"/>
    <lineage>
        <taxon>Eukaryota</taxon>
        <taxon>Sar</taxon>
        <taxon>Alveolata</taxon>
        <taxon>Dinophyceae</taxon>
        <taxon>Prorocentrales</taxon>
        <taxon>Prorocentraceae</taxon>
        <taxon>Prorocentrum</taxon>
    </lineage>
</organism>
<dbReference type="EMBL" id="CAUYUJ010018395">
    <property type="protein sequence ID" value="CAK0883298.1"/>
    <property type="molecule type" value="Genomic_DNA"/>
</dbReference>
<accession>A0ABN9WAM3</accession>
<comment type="caution">
    <text evidence="1">The sequence shown here is derived from an EMBL/GenBank/DDBJ whole genome shotgun (WGS) entry which is preliminary data.</text>
</comment>
<gene>
    <name evidence="1" type="ORF">PCOR1329_LOCUS65543</name>
</gene>
<sequence>MHDMWCSPHDAAYVVQSMCCNQQSMSMPVLGAIAESPCVLYYLPCDFLSCGSRKRAGRASAIFVMTSQLVCDVFGLDCLSNRCVLACTFSVCACGHHYGFFGAHCSTDWPPPSF</sequence>
<evidence type="ECO:0000313" key="1">
    <source>
        <dbReference type="EMBL" id="CAK0883298.1"/>
    </source>
</evidence>